<dbReference type="EMBL" id="JAACJK010000002">
    <property type="protein sequence ID" value="KAF5341066.1"/>
    <property type="molecule type" value="Genomic_DNA"/>
</dbReference>
<keyword evidence="3" id="KW-1185">Reference proteome</keyword>
<dbReference type="AlphaFoldDB" id="A0A8H5FLE2"/>
<name>A0A8H5FLE2_9AGAR</name>
<protein>
    <submittedName>
        <fullName evidence="2">Uncharacterized protein</fullName>
    </submittedName>
</protein>
<feature type="region of interest" description="Disordered" evidence="1">
    <location>
        <begin position="1"/>
        <end position="31"/>
    </location>
</feature>
<evidence type="ECO:0000313" key="2">
    <source>
        <dbReference type="EMBL" id="KAF5341066.1"/>
    </source>
</evidence>
<evidence type="ECO:0000313" key="3">
    <source>
        <dbReference type="Proteomes" id="UP000541558"/>
    </source>
</evidence>
<dbReference type="OrthoDB" id="10590310at2759"/>
<comment type="caution">
    <text evidence="2">The sequence shown here is derived from an EMBL/GenBank/DDBJ whole genome shotgun (WGS) entry which is preliminary data.</text>
</comment>
<organism evidence="2 3">
    <name type="scientific">Ephemerocybe angulata</name>
    <dbReference type="NCBI Taxonomy" id="980116"/>
    <lineage>
        <taxon>Eukaryota</taxon>
        <taxon>Fungi</taxon>
        <taxon>Dikarya</taxon>
        <taxon>Basidiomycota</taxon>
        <taxon>Agaricomycotina</taxon>
        <taxon>Agaricomycetes</taxon>
        <taxon>Agaricomycetidae</taxon>
        <taxon>Agaricales</taxon>
        <taxon>Agaricineae</taxon>
        <taxon>Psathyrellaceae</taxon>
        <taxon>Ephemerocybe</taxon>
    </lineage>
</organism>
<reference evidence="2 3" key="1">
    <citation type="journal article" date="2020" name="ISME J.">
        <title>Uncovering the hidden diversity of litter-decomposition mechanisms in mushroom-forming fungi.</title>
        <authorList>
            <person name="Floudas D."/>
            <person name="Bentzer J."/>
            <person name="Ahren D."/>
            <person name="Johansson T."/>
            <person name="Persson P."/>
            <person name="Tunlid A."/>
        </authorList>
    </citation>
    <scope>NUCLEOTIDE SEQUENCE [LARGE SCALE GENOMIC DNA]</scope>
    <source>
        <strain evidence="2 3">CBS 175.51</strain>
    </source>
</reference>
<dbReference type="Proteomes" id="UP000541558">
    <property type="component" value="Unassembled WGS sequence"/>
</dbReference>
<proteinExistence type="predicted"/>
<evidence type="ECO:0000256" key="1">
    <source>
        <dbReference type="SAM" id="MobiDB-lite"/>
    </source>
</evidence>
<gene>
    <name evidence="2" type="ORF">D9611_005978</name>
</gene>
<accession>A0A8H5FLE2</accession>
<sequence length="270" mass="30984">MRGTLTLRPFSPPSDTRTHTATPRVDALDEPPCKTRQTREIVGTARQFETTRIEAFPAPPNDVLDVAFRALLLLPSSASHESRQPTPSILSARFAHSSNYVLYDNRGRLQLAQRRRDSQHDDPGSFLQDDLVRFRERKLRAPSDESSTKHPLRRRGLRRARQNWLARWERRMSCSANRNTGLACICRYREWLNLYPARVSNSHPSSLRPYARTSSCDALCAVQDKIWSKKQPSSGGKDLPFDMARTLARKVSRFDTITRRHTASKMAERN</sequence>